<keyword evidence="2" id="KW-1185">Reference proteome</keyword>
<protein>
    <submittedName>
        <fullName evidence="1">Uncharacterized protein</fullName>
    </submittedName>
</protein>
<organism evidence="1 2">
    <name type="scientific">Prevotella pallens</name>
    <dbReference type="NCBI Taxonomy" id="60133"/>
    <lineage>
        <taxon>Bacteria</taxon>
        <taxon>Pseudomonadati</taxon>
        <taxon>Bacteroidota</taxon>
        <taxon>Bacteroidia</taxon>
        <taxon>Bacteroidales</taxon>
        <taxon>Prevotellaceae</taxon>
        <taxon>Prevotella</taxon>
    </lineage>
</organism>
<gene>
    <name evidence="1" type="ORF">BC673_12835</name>
</gene>
<evidence type="ECO:0000313" key="1">
    <source>
        <dbReference type="EMBL" id="RAS42769.1"/>
    </source>
</evidence>
<dbReference type="EMBL" id="QLTQ01000028">
    <property type="protein sequence ID" value="RAS42769.1"/>
    <property type="molecule type" value="Genomic_DNA"/>
</dbReference>
<reference evidence="1 2" key="1">
    <citation type="submission" date="2018-06" db="EMBL/GenBank/DDBJ databases">
        <title>Genomic Encyclopedia of Archaeal and Bacterial Type Strains, Phase II (KMG-II): from individual species to whole genera.</title>
        <authorList>
            <person name="Goeker M."/>
        </authorList>
    </citation>
    <scope>NUCLEOTIDE SEQUENCE [LARGE SCALE GENOMIC DNA]</scope>
    <source>
        <strain evidence="1 2">DSM 18710</strain>
    </source>
</reference>
<evidence type="ECO:0000313" key="2">
    <source>
        <dbReference type="Proteomes" id="UP000249852"/>
    </source>
</evidence>
<comment type="caution">
    <text evidence="1">The sequence shown here is derived from an EMBL/GenBank/DDBJ whole genome shotgun (WGS) entry which is preliminary data.</text>
</comment>
<accession>A0ABX9DP00</accession>
<name>A0ABX9DP00_9BACT</name>
<proteinExistence type="predicted"/>
<dbReference type="Proteomes" id="UP000249852">
    <property type="component" value="Unassembled WGS sequence"/>
</dbReference>
<sequence>MADLKVRHYWIKLRLYATKQKESFTDWSRFKLILNYVYKYTYLF</sequence>